<keyword evidence="3" id="KW-1185">Reference proteome</keyword>
<evidence type="ECO:0000313" key="3">
    <source>
        <dbReference type="Proteomes" id="UP000269669"/>
    </source>
</evidence>
<reference evidence="2 3" key="1">
    <citation type="submission" date="2018-12" db="EMBL/GenBank/DDBJ databases">
        <title>Sequencing of bacterial isolates from soil warming experiment in Harvard Forest, Massachusetts, USA.</title>
        <authorList>
            <person name="Deangelis K."/>
        </authorList>
    </citation>
    <scope>NUCLEOTIDE SEQUENCE [LARGE SCALE GENOMIC DNA]</scope>
    <source>
        <strain evidence="2 3">EB153</strain>
    </source>
</reference>
<dbReference type="PANTHER" id="PTHR11102:SF160">
    <property type="entry name" value="ERAD-ASSOCIATED E3 UBIQUITIN-PROTEIN LIGASE COMPONENT HRD3"/>
    <property type="match status" value="1"/>
</dbReference>
<name>A0A428ML58_9BACT</name>
<sequence>MQTLPRTLHIPILLTLLAYVVYIPSSHGLSPDEEKVAKLQTDAQHGAVKAELELAAHYMTGNGVPQDARLAALWYEKAAQSGDPDAQNQIGYFYQDGIGVPVDLVRARHWFQLAAASGSPAGRLNLGVLYLAGLGVPKDINFAMQLFEEDARRGNGTAAAYLGTIYYFGMAGSPDVAAAEKWYERGVKLHDPIAGYDLGSLFSTDPVHPHDIPKAVSLLRESAQAGYVPSMHSLGLLLLNHPELEQTTNEALTVVQAAADAGEWRSSVLLGIIARDGKAGPVDRKSAILHFQIAVLQGGGEAEHLLRYDINKLNASLEPEERASLNSAAQAWYAQHRSPKKFIVKDPEVAKFFPLPTNVDVMKGTSTSTHAQPAGVADPLASVSDHKQKTESRGFLPDL</sequence>
<accession>A0A428ML58</accession>
<dbReference type="Proteomes" id="UP000269669">
    <property type="component" value="Unassembled WGS sequence"/>
</dbReference>
<dbReference type="Gene3D" id="1.25.40.10">
    <property type="entry name" value="Tetratricopeptide repeat domain"/>
    <property type="match status" value="1"/>
</dbReference>
<dbReference type="EMBL" id="RSDW01000001">
    <property type="protein sequence ID" value="RSL17597.1"/>
    <property type="molecule type" value="Genomic_DNA"/>
</dbReference>
<gene>
    <name evidence="2" type="ORF">EDE15_3132</name>
</gene>
<evidence type="ECO:0000256" key="1">
    <source>
        <dbReference type="SAM" id="MobiDB-lite"/>
    </source>
</evidence>
<dbReference type="SMART" id="SM00671">
    <property type="entry name" value="SEL1"/>
    <property type="match status" value="6"/>
</dbReference>
<dbReference type="InterPro" id="IPR011990">
    <property type="entry name" value="TPR-like_helical_dom_sf"/>
</dbReference>
<evidence type="ECO:0000313" key="2">
    <source>
        <dbReference type="EMBL" id="RSL17597.1"/>
    </source>
</evidence>
<dbReference type="InterPro" id="IPR050767">
    <property type="entry name" value="Sel1_AlgK"/>
</dbReference>
<dbReference type="Pfam" id="PF08238">
    <property type="entry name" value="Sel1"/>
    <property type="match status" value="6"/>
</dbReference>
<dbReference type="PANTHER" id="PTHR11102">
    <property type="entry name" value="SEL-1-LIKE PROTEIN"/>
    <property type="match status" value="1"/>
</dbReference>
<dbReference type="InterPro" id="IPR006597">
    <property type="entry name" value="Sel1-like"/>
</dbReference>
<dbReference type="RefSeq" id="WP_185827180.1">
    <property type="nucleotide sequence ID" value="NZ_RSDW01000001.1"/>
</dbReference>
<dbReference type="SUPFAM" id="SSF81901">
    <property type="entry name" value="HCP-like"/>
    <property type="match status" value="2"/>
</dbReference>
<dbReference type="AlphaFoldDB" id="A0A428ML58"/>
<protein>
    <submittedName>
        <fullName evidence="2">TPR repeat protein</fullName>
    </submittedName>
</protein>
<organism evidence="2 3">
    <name type="scientific">Edaphobacter aggregans</name>
    <dbReference type="NCBI Taxonomy" id="570835"/>
    <lineage>
        <taxon>Bacteria</taxon>
        <taxon>Pseudomonadati</taxon>
        <taxon>Acidobacteriota</taxon>
        <taxon>Terriglobia</taxon>
        <taxon>Terriglobales</taxon>
        <taxon>Acidobacteriaceae</taxon>
        <taxon>Edaphobacter</taxon>
    </lineage>
</organism>
<comment type="caution">
    <text evidence="2">The sequence shown here is derived from an EMBL/GenBank/DDBJ whole genome shotgun (WGS) entry which is preliminary data.</text>
</comment>
<proteinExistence type="predicted"/>
<feature type="region of interest" description="Disordered" evidence="1">
    <location>
        <begin position="364"/>
        <end position="399"/>
    </location>
</feature>